<sequence length="310" mass="32516">MNITLTGASGLIGRRLLKNFATAGHGLRVLSRHAGTNLPQGVAISVWDPAQGPPPEESLAGADAVVHLAGEPVAQRWTDAVKRGIRDSRVTGTRNLVARLATLRNKPKVLVCASAIGFYGSRGDEVLKESSGAGKGFLAETCVAWEKEAVAAEAVGVRVVRVRIGIVLDERGGALQKMLPPFRMGVGGRLGDGKQWMSWIHIADLAAMFQMAVEGPVLGVLNGVAPNPVVNSEFTRELARAVHRPAIFPVPGAAIKVLFGEMAEVLLASQRVVPEAAQKAGFKFRFPELAGALRDVVGAASADSAGTSKA</sequence>
<dbReference type="eggNOG" id="COG1090">
    <property type="taxonomic scope" value="Bacteria"/>
</dbReference>
<dbReference type="NCBIfam" id="TIGR01777">
    <property type="entry name" value="yfcH"/>
    <property type="match status" value="1"/>
</dbReference>
<dbReference type="KEGG" id="sus:Acid_6672"/>
<protein>
    <recommendedName>
        <fullName evidence="5">NAD-dependent epimerase/dehydratase</fullName>
    </recommendedName>
</protein>
<dbReference type="PANTHER" id="PTHR11092">
    <property type="entry name" value="SUGAR NUCLEOTIDE EPIMERASE RELATED"/>
    <property type="match status" value="1"/>
</dbReference>
<dbReference type="AlphaFoldDB" id="Q01RX6"/>
<proteinExistence type="inferred from homology"/>
<feature type="domain" description="DUF1731" evidence="3">
    <location>
        <begin position="250"/>
        <end position="296"/>
    </location>
</feature>
<feature type="domain" description="NAD-dependent epimerase/dehydratase" evidence="2">
    <location>
        <begin position="3"/>
        <end position="216"/>
    </location>
</feature>
<evidence type="ECO:0000256" key="1">
    <source>
        <dbReference type="ARBA" id="ARBA00009353"/>
    </source>
</evidence>
<dbReference type="STRING" id="234267.Acid_6672"/>
<gene>
    <name evidence="4" type="ordered locus">Acid_6672</name>
</gene>
<dbReference type="InParanoid" id="Q01RX6"/>
<dbReference type="InterPro" id="IPR013549">
    <property type="entry name" value="DUF1731"/>
</dbReference>
<dbReference type="EMBL" id="CP000473">
    <property type="protein sequence ID" value="ABJ87594.1"/>
    <property type="molecule type" value="Genomic_DNA"/>
</dbReference>
<accession>Q01RX6</accession>
<reference evidence="4" key="1">
    <citation type="submission" date="2006-10" db="EMBL/GenBank/DDBJ databases">
        <title>Complete sequence of Solibacter usitatus Ellin6076.</title>
        <authorList>
            <consortium name="US DOE Joint Genome Institute"/>
            <person name="Copeland A."/>
            <person name="Lucas S."/>
            <person name="Lapidus A."/>
            <person name="Barry K."/>
            <person name="Detter J.C."/>
            <person name="Glavina del Rio T."/>
            <person name="Hammon N."/>
            <person name="Israni S."/>
            <person name="Dalin E."/>
            <person name="Tice H."/>
            <person name="Pitluck S."/>
            <person name="Thompson L.S."/>
            <person name="Brettin T."/>
            <person name="Bruce D."/>
            <person name="Han C."/>
            <person name="Tapia R."/>
            <person name="Gilna P."/>
            <person name="Schmutz J."/>
            <person name="Larimer F."/>
            <person name="Land M."/>
            <person name="Hauser L."/>
            <person name="Kyrpides N."/>
            <person name="Mikhailova N."/>
            <person name="Janssen P.H."/>
            <person name="Kuske C.R."/>
            <person name="Richardson P."/>
        </authorList>
    </citation>
    <scope>NUCLEOTIDE SEQUENCE</scope>
    <source>
        <strain evidence="4">Ellin6076</strain>
    </source>
</reference>
<dbReference type="InterPro" id="IPR010099">
    <property type="entry name" value="SDR39U1"/>
</dbReference>
<dbReference type="OrthoDB" id="9801773at2"/>
<evidence type="ECO:0008006" key="5">
    <source>
        <dbReference type="Google" id="ProtNLM"/>
    </source>
</evidence>
<dbReference type="Pfam" id="PF08338">
    <property type="entry name" value="DUF1731"/>
    <property type="match status" value="1"/>
</dbReference>
<organism evidence="4">
    <name type="scientific">Solibacter usitatus (strain Ellin6076)</name>
    <dbReference type="NCBI Taxonomy" id="234267"/>
    <lineage>
        <taxon>Bacteria</taxon>
        <taxon>Pseudomonadati</taxon>
        <taxon>Acidobacteriota</taxon>
        <taxon>Terriglobia</taxon>
        <taxon>Bryobacterales</taxon>
        <taxon>Solibacteraceae</taxon>
        <taxon>Candidatus Solibacter</taxon>
    </lineage>
</organism>
<dbReference type="SUPFAM" id="SSF51735">
    <property type="entry name" value="NAD(P)-binding Rossmann-fold domains"/>
    <property type="match status" value="1"/>
</dbReference>
<comment type="similarity">
    <text evidence="1">Belongs to the NAD(P)-dependent epimerase/dehydratase family. SDR39U1 subfamily.</text>
</comment>
<evidence type="ECO:0000313" key="4">
    <source>
        <dbReference type="EMBL" id="ABJ87594.1"/>
    </source>
</evidence>
<evidence type="ECO:0000259" key="2">
    <source>
        <dbReference type="Pfam" id="PF01370"/>
    </source>
</evidence>
<evidence type="ECO:0000259" key="3">
    <source>
        <dbReference type="Pfam" id="PF08338"/>
    </source>
</evidence>
<dbReference type="HOGENOM" id="CLU_047373_0_2_0"/>
<dbReference type="InterPro" id="IPR036291">
    <property type="entry name" value="NAD(P)-bd_dom_sf"/>
</dbReference>
<dbReference type="Gene3D" id="3.40.50.720">
    <property type="entry name" value="NAD(P)-binding Rossmann-like Domain"/>
    <property type="match status" value="1"/>
</dbReference>
<name>Q01RX6_SOLUE</name>
<dbReference type="Pfam" id="PF01370">
    <property type="entry name" value="Epimerase"/>
    <property type="match status" value="1"/>
</dbReference>
<dbReference type="FunCoup" id="Q01RX6">
    <property type="interactions" value="378"/>
</dbReference>
<dbReference type="CDD" id="cd05242">
    <property type="entry name" value="SDR_a8"/>
    <property type="match status" value="1"/>
</dbReference>
<dbReference type="InterPro" id="IPR001509">
    <property type="entry name" value="Epimerase_deHydtase"/>
</dbReference>
<dbReference type="PANTHER" id="PTHR11092:SF0">
    <property type="entry name" value="EPIMERASE FAMILY PROTEIN SDR39U1"/>
    <property type="match status" value="1"/>
</dbReference>